<dbReference type="Gene3D" id="3.40.50.12370">
    <property type="match status" value="1"/>
</dbReference>
<feature type="domain" description="UspA" evidence="5">
    <location>
        <begin position="16"/>
        <end position="143"/>
    </location>
</feature>
<dbReference type="KEGG" id="plal:FXN65_14050"/>
<dbReference type="Pfam" id="PF00582">
    <property type="entry name" value="Usp"/>
    <property type="match status" value="2"/>
</dbReference>
<proteinExistence type="inferred from homology"/>
<evidence type="ECO:0000256" key="1">
    <source>
        <dbReference type="ARBA" id="ARBA00004496"/>
    </source>
</evidence>
<protein>
    <submittedName>
        <fullName evidence="6">Universal stress protein</fullName>
    </submittedName>
</protein>
<keyword evidence="3" id="KW-0963">Cytoplasm</keyword>
<reference evidence="6 7" key="1">
    <citation type="submission" date="2019-08" db="EMBL/GenBank/DDBJ databases">
        <title>Whole-genome Sequencing of e-waste polymer degrading bacterium Pseudomonas sp. strain PE08.</title>
        <authorList>
            <person name="Kirdat K."/>
            <person name="Debbarma P."/>
            <person name="Narawade N."/>
            <person name="Suyal D."/>
            <person name="Thorat V."/>
            <person name="Shouche Y."/>
            <person name="Goel R."/>
            <person name="Yadav A."/>
        </authorList>
    </citation>
    <scope>NUCLEOTIDE SEQUENCE [LARGE SCALE GENOMIC DNA]</scope>
    <source>
        <strain evidence="6 7">PE08</strain>
    </source>
</reference>
<dbReference type="InterPro" id="IPR006016">
    <property type="entry name" value="UspA"/>
</dbReference>
<accession>A0A5J6QR12</accession>
<comment type="function">
    <text evidence="4">Required for resistance to DNA-damaging agents.</text>
</comment>
<dbReference type="PANTHER" id="PTHR47892">
    <property type="entry name" value="UNIVERSAL STRESS PROTEIN E"/>
    <property type="match status" value="1"/>
</dbReference>
<feature type="domain" description="UspA" evidence="5">
    <location>
        <begin position="179"/>
        <end position="295"/>
    </location>
</feature>
<evidence type="ECO:0000256" key="2">
    <source>
        <dbReference type="ARBA" id="ARBA00008791"/>
    </source>
</evidence>
<dbReference type="EMBL" id="CP043311">
    <property type="protein sequence ID" value="QEY63129.1"/>
    <property type="molecule type" value="Genomic_DNA"/>
</dbReference>
<dbReference type="GO" id="GO:0005737">
    <property type="term" value="C:cytoplasm"/>
    <property type="evidence" value="ECO:0007669"/>
    <property type="project" value="UniProtKB-SubCell"/>
</dbReference>
<evidence type="ECO:0000256" key="3">
    <source>
        <dbReference type="ARBA" id="ARBA00022490"/>
    </source>
</evidence>
<evidence type="ECO:0000313" key="7">
    <source>
        <dbReference type="Proteomes" id="UP000327179"/>
    </source>
</evidence>
<name>A0A5J6QR12_9GAMM</name>
<dbReference type="Proteomes" id="UP000327179">
    <property type="component" value="Chromosome"/>
</dbReference>
<dbReference type="RefSeq" id="WP_151133779.1">
    <property type="nucleotide sequence ID" value="NZ_CP043311.1"/>
</dbReference>
<dbReference type="SUPFAM" id="SSF52402">
    <property type="entry name" value="Adenine nucleotide alpha hydrolases-like"/>
    <property type="match status" value="2"/>
</dbReference>
<dbReference type="PANTHER" id="PTHR47892:SF1">
    <property type="entry name" value="UNIVERSAL STRESS PROTEIN E"/>
    <property type="match status" value="1"/>
</dbReference>
<comment type="subcellular location">
    <subcellularLocation>
        <location evidence="1">Cytoplasm</location>
    </subcellularLocation>
</comment>
<evidence type="ECO:0000259" key="5">
    <source>
        <dbReference type="Pfam" id="PF00582"/>
    </source>
</evidence>
<evidence type="ECO:0000313" key="6">
    <source>
        <dbReference type="EMBL" id="QEY63129.1"/>
    </source>
</evidence>
<organism evidence="6 7">
    <name type="scientific">Metapseudomonas lalkuanensis</name>
    <dbReference type="NCBI Taxonomy" id="2604832"/>
    <lineage>
        <taxon>Bacteria</taxon>
        <taxon>Pseudomonadati</taxon>
        <taxon>Pseudomonadota</taxon>
        <taxon>Gammaproteobacteria</taxon>
        <taxon>Pseudomonadales</taxon>
        <taxon>Pseudomonadaceae</taxon>
        <taxon>Metapseudomonas</taxon>
    </lineage>
</organism>
<evidence type="ECO:0000256" key="4">
    <source>
        <dbReference type="ARBA" id="ARBA00037131"/>
    </source>
</evidence>
<comment type="similarity">
    <text evidence="2">Belongs to the universal stress protein A family.</text>
</comment>
<dbReference type="AlphaFoldDB" id="A0A5J6QR12"/>
<keyword evidence="7" id="KW-1185">Reference proteome</keyword>
<sequence>MSQSQRILLIGHVEQHHSAALQRAAALAMASGSPLHIAVLVEPFVTYGLLSAELREQIRTSMLNEQQRGWSREADRLKEKGITVTFSVVWTDDIREEIHRHVEEMRPSMLVKDIQPEPLLRRAFVTPLDWYLLRECPVPLHLVSDARHPKPQMIVAAVDPTDPEAQIKGLNDQIIIAATGLATQCGAEFALLFVYNNMPAYMVSGEALAAWADIAEELRSAQHQTFVDLAERHRIPQERRHFVVGNPVTGIIGFAEERQADVVVMGRVHRRGLGKLIGSTTESVLYRLPGSMLAIHPHQSGAET</sequence>
<gene>
    <name evidence="6" type="ORF">FXN65_14050</name>
</gene>